<comment type="caution">
    <text evidence="1">The sequence shown here is derived from an EMBL/GenBank/DDBJ whole genome shotgun (WGS) entry which is preliminary data.</text>
</comment>
<keyword evidence="2" id="KW-1185">Reference proteome</keyword>
<evidence type="ECO:0000313" key="2">
    <source>
        <dbReference type="Proteomes" id="UP001623041"/>
    </source>
</evidence>
<dbReference type="Proteomes" id="UP001623041">
    <property type="component" value="Unassembled WGS sequence"/>
</dbReference>
<reference evidence="1 2" key="1">
    <citation type="submission" date="2024-11" db="EMBL/GenBank/DDBJ databases">
        <authorList>
            <person name="Lucas J.A."/>
        </authorList>
    </citation>
    <scope>NUCLEOTIDE SEQUENCE [LARGE SCALE GENOMIC DNA]</scope>
    <source>
        <strain evidence="1 2">Z 5.4</strain>
    </source>
</reference>
<evidence type="ECO:0000313" key="1">
    <source>
        <dbReference type="EMBL" id="MFK9094247.1"/>
    </source>
</evidence>
<protein>
    <submittedName>
        <fullName evidence="1">Uncharacterized protein</fullName>
    </submittedName>
</protein>
<sequence length="66" mass="7842">MGRELGSIFHELKLVKNKQLDECERELNDGNYNNVVKKALVVYKHSLLENLEMYDHYLDNHKEPIL</sequence>
<dbReference type="RefSeq" id="WP_406582722.1">
    <property type="nucleotide sequence ID" value="NZ_JBJHQH010000021.1"/>
</dbReference>
<gene>
    <name evidence="1" type="ORF">ACJEBI_22575</name>
</gene>
<name>A0ABW8RL47_9BACI</name>
<organism evidence="1 2">
    <name type="scientific">Bacillus salipaludis</name>
    <dbReference type="NCBI Taxonomy" id="2547811"/>
    <lineage>
        <taxon>Bacteria</taxon>
        <taxon>Bacillati</taxon>
        <taxon>Bacillota</taxon>
        <taxon>Bacilli</taxon>
        <taxon>Bacillales</taxon>
        <taxon>Bacillaceae</taxon>
        <taxon>Bacillus</taxon>
    </lineage>
</organism>
<proteinExistence type="predicted"/>
<dbReference type="EMBL" id="JBJHQH010000021">
    <property type="protein sequence ID" value="MFK9094247.1"/>
    <property type="molecule type" value="Genomic_DNA"/>
</dbReference>
<accession>A0ABW8RL47</accession>